<name>A0A8S3PYD2_MYTED</name>
<dbReference type="SUPFAM" id="SSF63825">
    <property type="entry name" value="YWTD domain"/>
    <property type="match status" value="1"/>
</dbReference>
<dbReference type="InterPro" id="IPR011042">
    <property type="entry name" value="6-blade_b-propeller_TolB-like"/>
</dbReference>
<dbReference type="AlphaFoldDB" id="A0A8S3PYD2"/>
<feature type="domain" description="COR" evidence="2">
    <location>
        <begin position="14"/>
        <end position="111"/>
    </location>
</feature>
<reference evidence="3" key="1">
    <citation type="submission" date="2021-03" db="EMBL/GenBank/DDBJ databases">
        <authorList>
            <person name="Bekaert M."/>
        </authorList>
    </citation>
    <scope>NUCLEOTIDE SEQUENCE</scope>
</reference>
<dbReference type="OrthoDB" id="5962960at2759"/>
<dbReference type="Pfam" id="PF16095">
    <property type="entry name" value="COR-A"/>
    <property type="match status" value="1"/>
</dbReference>
<evidence type="ECO:0000259" key="2">
    <source>
        <dbReference type="Pfam" id="PF16095"/>
    </source>
</evidence>
<comment type="caution">
    <text evidence="3">The sequence shown here is derived from an EMBL/GenBank/DDBJ whole genome shotgun (WGS) entry which is preliminary data.</text>
</comment>
<evidence type="ECO:0000313" key="3">
    <source>
        <dbReference type="EMBL" id="CAG2188076.1"/>
    </source>
</evidence>
<protein>
    <recommendedName>
        <fullName evidence="2">COR domain-containing protein</fullName>
    </recommendedName>
</protein>
<organism evidence="3 4">
    <name type="scientific">Mytilus edulis</name>
    <name type="common">Blue mussel</name>
    <dbReference type="NCBI Taxonomy" id="6550"/>
    <lineage>
        <taxon>Eukaryota</taxon>
        <taxon>Metazoa</taxon>
        <taxon>Spiralia</taxon>
        <taxon>Lophotrochozoa</taxon>
        <taxon>Mollusca</taxon>
        <taxon>Bivalvia</taxon>
        <taxon>Autobranchia</taxon>
        <taxon>Pteriomorphia</taxon>
        <taxon>Mytilida</taxon>
        <taxon>Mytiloidea</taxon>
        <taxon>Mytilidae</taxon>
        <taxon>Mytilinae</taxon>
        <taxon>Mytilus</taxon>
    </lineage>
</organism>
<evidence type="ECO:0000256" key="1">
    <source>
        <dbReference type="ARBA" id="ARBA00022737"/>
    </source>
</evidence>
<dbReference type="Gene3D" id="2.120.10.30">
    <property type="entry name" value="TolB, C-terminal domain"/>
    <property type="match status" value="1"/>
</dbReference>
<proteinExistence type="predicted"/>
<accession>A0A8S3PYD2</accession>
<dbReference type="EMBL" id="CAJPWZ010000195">
    <property type="protein sequence ID" value="CAG2188076.1"/>
    <property type="molecule type" value="Genomic_DNA"/>
</dbReference>
<sequence length="368" mass="42552">MNCSFHNDSQMTLELDSFLKFEHDIGNLIFFEDVRNFIVLDPKWLMDTFRCFVSHQYSNESIGMPEWDDLERTGKLSDKLIEKLLEKVPDLNSPERKKFVLQIMEKFDIIVRPINNYAINDFYMPCMIKAGPFHNIIGKSESEDERKSSCGKRRHVIQLDNIPRKMDVVDKNTVAVLLKGDIVAIIDIQQNHVQYIHTIAMSSYMSGTSFIYIENELYIGNDYGIFVFDMSGNSERRITLSFTQCEMCYDVDSQRIYCIDSNNSQLICIDRDGNDIFTFTDPNMTNLTDLTIDNEGNVLVLCEKEDDNSGYSVVKVDSNGEKSEVVITNINTSRFDYPRICYDHLTDSVVIAVRDTVYIYKKNESVNI</sequence>
<gene>
    <name evidence="3" type="ORF">MEDL_3515</name>
</gene>
<dbReference type="Proteomes" id="UP000683360">
    <property type="component" value="Unassembled WGS sequence"/>
</dbReference>
<keyword evidence="1" id="KW-0677">Repeat</keyword>
<evidence type="ECO:0000313" key="4">
    <source>
        <dbReference type="Proteomes" id="UP000683360"/>
    </source>
</evidence>
<keyword evidence="4" id="KW-1185">Reference proteome</keyword>
<dbReference type="InterPro" id="IPR032171">
    <property type="entry name" value="COR-A"/>
</dbReference>